<name>A0A151JSC8_9HYME</name>
<gene>
    <name evidence="1" type="ORF">ALC57_00442</name>
</gene>
<evidence type="ECO:0000313" key="2">
    <source>
        <dbReference type="Proteomes" id="UP000078492"/>
    </source>
</evidence>
<sequence length="180" mass="20888">MIQITICRSSQLQSTEADIVDIGNFRRWYHGEGAHNSIWILFSYFRDEQSAHSRSGTTAQGVRELKSLQAVTVFGFLPHYIEYRIHQFSTLSVVTLGPVVASSRLAKHKVVWSEYLSEGPRSHRVHRAGFEIYQNCTWYIFWTRGFIVINIDPFQLKIRISVIGARRIDAMLIRNYLPKL</sequence>
<reference evidence="1 2" key="1">
    <citation type="submission" date="2015-09" db="EMBL/GenBank/DDBJ databases">
        <title>Trachymyrmex cornetzi WGS genome.</title>
        <authorList>
            <person name="Nygaard S."/>
            <person name="Hu H."/>
            <person name="Boomsma J."/>
            <person name="Zhang G."/>
        </authorList>
    </citation>
    <scope>NUCLEOTIDE SEQUENCE [LARGE SCALE GENOMIC DNA]</scope>
    <source>
        <strain evidence="1">Tcor2-1</strain>
        <tissue evidence="1">Whole body</tissue>
    </source>
</reference>
<proteinExistence type="predicted"/>
<evidence type="ECO:0000313" key="1">
    <source>
        <dbReference type="EMBL" id="KYN30110.1"/>
    </source>
</evidence>
<keyword evidence="2" id="KW-1185">Reference proteome</keyword>
<dbReference type="AlphaFoldDB" id="A0A151JSC8"/>
<dbReference type="Proteomes" id="UP000078492">
    <property type="component" value="Unassembled WGS sequence"/>
</dbReference>
<protein>
    <submittedName>
        <fullName evidence="1">Uncharacterized protein</fullName>
    </submittedName>
</protein>
<accession>A0A151JSC8</accession>
<dbReference type="EMBL" id="KQ978566">
    <property type="protein sequence ID" value="KYN30110.1"/>
    <property type="molecule type" value="Genomic_DNA"/>
</dbReference>
<organism evidence="1 2">
    <name type="scientific">Trachymyrmex cornetzi</name>
    <dbReference type="NCBI Taxonomy" id="471704"/>
    <lineage>
        <taxon>Eukaryota</taxon>
        <taxon>Metazoa</taxon>
        <taxon>Ecdysozoa</taxon>
        <taxon>Arthropoda</taxon>
        <taxon>Hexapoda</taxon>
        <taxon>Insecta</taxon>
        <taxon>Pterygota</taxon>
        <taxon>Neoptera</taxon>
        <taxon>Endopterygota</taxon>
        <taxon>Hymenoptera</taxon>
        <taxon>Apocrita</taxon>
        <taxon>Aculeata</taxon>
        <taxon>Formicoidea</taxon>
        <taxon>Formicidae</taxon>
        <taxon>Myrmicinae</taxon>
        <taxon>Trachymyrmex</taxon>
    </lineage>
</organism>